<organism evidence="1 2">
    <name type="scientific">Moheibacter sediminis</name>
    <dbReference type="NCBI Taxonomy" id="1434700"/>
    <lineage>
        <taxon>Bacteria</taxon>
        <taxon>Pseudomonadati</taxon>
        <taxon>Bacteroidota</taxon>
        <taxon>Flavobacteriia</taxon>
        <taxon>Flavobacteriales</taxon>
        <taxon>Weeksellaceae</taxon>
        <taxon>Moheibacter</taxon>
    </lineage>
</organism>
<dbReference type="STRING" id="1434700.SAMN06296427_101232"/>
<evidence type="ECO:0000313" key="1">
    <source>
        <dbReference type="EMBL" id="SMC33592.1"/>
    </source>
</evidence>
<name>A0A1W1YBP1_9FLAO</name>
<gene>
    <name evidence="1" type="ORF">SAMN06296427_101232</name>
</gene>
<dbReference type="AlphaFoldDB" id="A0A1W1YBP1"/>
<keyword evidence="2" id="KW-1185">Reference proteome</keyword>
<evidence type="ECO:0000313" key="2">
    <source>
        <dbReference type="Proteomes" id="UP000192393"/>
    </source>
</evidence>
<sequence>MEIENNPLLFFEDLLESDKYKILQKDYMDRYIEKYENLKYNNGVFDYERGIIIENEDTDLSFHLYFDNLINTEYYNAKQNLDKNVLEIVKQNVSPKEFLKLQTATIDFLLTQTKKYYLTYPIIEQALLKLKNHLVIRFNLKSSHGYTEVTKFPSFEWDYLDGCQESAIETLRSLSQQLSSKSIIECSEEDFINAFMGKEVLNGVKWLIKTKDRKHSSKPTLFAFIDYLIEENFIIEIKEREYNNAIEYVFREYNGELLKNIRQSKSSSTAIIPVDIQTIIDNLHSPTFLV</sequence>
<reference evidence="1 2" key="1">
    <citation type="submission" date="2017-04" db="EMBL/GenBank/DDBJ databases">
        <authorList>
            <person name="Afonso C.L."/>
            <person name="Miller P.J."/>
            <person name="Scott M.A."/>
            <person name="Spackman E."/>
            <person name="Goraichik I."/>
            <person name="Dimitrov K.M."/>
            <person name="Suarez D.L."/>
            <person name="Swayne D.E."/>
        </authorList>
    </citation>
    <scope>NUCLEOTIDE SEQUENCE [LARGE SCALE GENOMIC DNA]</scope>
    <source>
        <strain evidence="1 2">CGMCC 1.12708</strain>
    </source>
</reference>
<dbReference type="RefSeq" id="WP_084015445.1">
    <property type="nucleotide sequence ID" value="NZ_FWXS01000001.1"/>
</dbReference>
<dbReference type="EMBL" id="FWXS01000001">
    <property type="protein sequence ID" value="SMC33592.1"/>
    <property type="molecule type" value="Genomic_DNA"/>
</dbReference>
<accession>A0A1W1YBP1</accession>
<proteinExistence type="predicted"/>
<dbReference type="Proteomes" id="UP000192393">
    <property type="component" value="Unassembled WGS sequence"/>
</dbReference>
<dbReference type="OrthoDB" id="1446206at2"/>
<protein>
    <submittedName>
        <fullName evidence="1">Uncharacterized protein</fullName>
    </submittedName>
</protein>